<sequence length="583" mass="68187">MAVSLNFQTSFCFKTLSIQRKPSLQRPLVPSQYICCSKHHVETTNLPFQRRSANWKPNIWDDDFIKNIKHGHKEEVYEMKGEVLKAEIRELLRNIYDDKGPLALLEFIDDIQKLGLGYIFHQDIKLSLTFLNEKNVIMDQSLHFTALYFRLFRQYGYNVSQDVFNLFKDPQGYFKCQDLKSIVSLYQASFAGSTNDVILEEAKIFAYQHLKNVKRDINHAYAELVAHEMDFPLHYRVPRLDCRWYIDIYSKKCDTNATLLEFAKLDYNKVQAAYQNGLIDMSKWSKELGLYKNLPFARDRVVECFLWSSFVVAEPQYKYARDGLCKLSVLVTVIDDIYDVYSTLDEAKCFTNAVERWDVEAIEELPDYMKLCFFALKNTINEMGYYILKEQGINVVPYLRKTWLDLCKAYLLEAQWFHTGYKPTLDEYLDNAWVSIGGYLAYFQCYVLMSPNITQDVVDYLESYPNFIRWSCLILRLNDDMGTSKDETERGDVLKSVQCYMHNNGANEEDARDYIRDMIDETWRKVNAELLVENPLPQSFIDVVVNFQKTSESMYRYGDGHGAQTDETKGKILSTLIVPLLIT</sequence>
<evidence type="ECO:0000313" key="4">
    <source>
        <dbReference type="EMBL" id="QLI42524.1"/>
    </source>
</evidence>
<dbReference type="GO" id="GO:0000287">
    <property type="term" value="F:magnesium ion binding"/>
    <property type="evidence" value="ECO:0007669"/>
    <property type="project" value="InterPro"/>
</dbReference>
<dbReference type="SUPFAM" id="SSF48239">
    <property type="entry name" value="Terpenoid cyclases/Protein prenyltransferases"/>
    <property type="match status" value="1"/>
</dbReference>
<organism evidence="4">
    <name type="scientific">Nigella sativa</name>
    <name type="common">Black cumin</name>
    <dbReference type="NCBI Taxonomy" id="555479"/>
    <lineage>
        <taxon>Eukaryota</taxon>
        <taxon>Viridiplantae</taxon>
        <taxon>Streptophyta</taxon>
        <taxon>Embryophyta</taxon>
        <taxon>Tracheophyta</taxon>
        <taxon>Spermatophyta</taxon>
        <taxon>Magnoliopsida</taxon>
        <taxon>Ranunculales</taxon>
        <taxon>Ranunculaceae</taxon>
        <taxon>Ranunculoideae</taxon>
        <taxon>Nigelleae</taxon>
        <taxon>Nigella</taxon>
    </lineage>
</organism>
<dbReference type="InterPro" id="IPR005630">
    <property type="entry name" value="Terpene_synthase_metal-bd"/>
</dbReference>
<dbReference type="InterPro" id="IPR050148">
    <property type="entry name" value="Terpene_synthase-like"/>
</dbReference>
<dbReference type="SFLD" id="SFLDS00005">
    <property type="entry name" value="Isoprenoid_Synthase_Type_I"/>
    <property type="match status" value="1"/>
</dbReference>
<dbReference type="InterPro" id="IPR044814">
    <property type="entry name" value="Terpene_cyclase_plant_C1"/>
</dbReference>
<dbReference type="SUPFAM" id="SSF48576">
    <property type="entry name" value="Terpenoid synthases"/>
    <property type="match status" value="1"/>
</dbReference>
<evidence type="ECO:0000259" key="3">
    <source>
        <dbReference type="Pfam" id="PF03936"/>
    </source>
</evidence>
<dbReference type="InterPro" id="IPR001906">
    <property type="entry name" value="Terpene_synth_N"/>
</dbReference>
<dbReference type="CDD" id="cd00684">
    <property type="entry name" value="Terpene_cyclase_plant_C1"/>
    <property type="match status" value="1"/>
</dbReference>
<dbReference type="PANTHER" id="PTHR31225">
    <property type="entry name" value="OS04G0344100 PROTEIN-RELATED"/>
    <property type="match status" value="1"/>
</dbReference>
<dbReference type="GO" id="GO:0010333">
    <property type="term" value="F:terpene synthase activity"/>
    <property type="evidence" value="ECO:0007669"/>
    <property type="project" value="InterPro"/>
</dbReference>
<dbReference type="FunFam" id="1.10.600.10:FF:000007">
    <property type="entry name" value="Isoprene synthase, chloroplastic"/>
    <property type="match status" value="1"/>
</dbReference>
<dbReference type="GO" id="GO:0016102">
    <property type="term" value="P:diterpenoid biosynthetic process"/>
    <property type="evidence" value="ECO:0007669"/>
    <property type="project" value="InterPro"/>
</dbReference>
<dbReference type="InterPro" id="IPR036965">
    <property type="entry name" value="Terpene_synth_N_sf"/>
</dbReference>
<dbReference type="AlphaFoldDB" id="A0A7D5Q170"/>
<accession>A0A7D5Q170</accession>
<evidence type="ECO:0000259" key="2">
    <source>
        <dbReference type="Pfam" id="PF01397"/>
    </source>
</evidence>
<dbReference type="InterPro" id="IPR034741">
    <property type="entry name" value="Terpene_cyclase-like_1_C"/>
</dbReference>
<protein>
    <submittedName>
        <fullName evidence="4">Myrcene synthase</fullName>
    </submittedName>
</protein>
<dbReference type="EMBL" id="MN605855">
    <property type="protein sequence ID" value="QLI42524.1"/>
    <property type="molecule type" value="mRNA"/>
</dbReference>
<proteinExistence type="evidence at transcript level"/>
<dbReference type="SFLD" id="SFLDG01019">
    <property type="entry name" value="Terpene_Cyclase_Like_1_C_Termi"/>
    <property type="match status" value="1"/>
</dbReference>
<reference evidence="4" key="1">
    <citation type="submission" date="2019-10" db="EMBL/GenBank/DDBJ databases">
        <authorList>
            <person name="Anand A."/>
            <person name="Kumar S."/>
            <person name="Shih M.D."/>
            <person name="Wu H.P."/>
            <person name="Tawfiq A.A."/>
            <person name="Hsing Y.I."/>
        </authorList>
    </citation>
    <scope>NUCLEOTIDE SEQUENCE</scope>
    <source>
        <strain evidence="4">NIG134494</strain>
        <tissue evidence="4">Developing seed</tissue>
    </source>
</reference>
<feature type="domain" description="Terpene synthase N-terminal" evidence="2">
    <location>
        <begin position="59"/>
        <end position="228"/>
    </location>
</feature>
<feature type="domain" description="Terpene synthase metal-binding" evidence="3">
    <location>
        <begin position="286"/>
        <end position="525"/>
    </location>
</feature>
<dbReference type="Gene3D" id="1.10.600.10">
    <property type="entry name" value="Farnesyl Diphosphate Synthase"/>
    <property type="match status" value="1"/>
</dbReference>
<name>A0A7D5Q170_NIGSA</name>
<dbReference type="Pfam" id="PF03936">
    <property type="entry name" value="Terpene_synth_C"/>
    <property type="match status" value="1"/>
</dbReference>
<keyword evidence="1" id="KW-0479">Metal-binding</keyword>
<dbReference type="Gene3D" id="1.50.10.130">
    <property type="entry name" value="Terpene synthase, N-terminal domain"/>
    <property type="match status" value="1"/>
</dbReference>
<dbReference type="InterPro" id="IPR008949">
    <property type="entry name" value="Isoprenoid_synthase_dom_sf"/>
</dbReference>
<dbReference type="InterPro" id="IPR008930">
    <property type="entry name" value="Terpenoid_cyclase/PrenylTrfase"/>
</dbReference>
<evidence type="ECO:0000256" key="1">
    <source>
        <dbReference type="ARBA" id="ARBA00022723"/>
    </source>
</evidence>
<dbReference type="Pfam" id="PF01397">
    <property type="entry name" value="Terpene_synth"/>
    <property type="match status" value="1"/>
</dbReference>